<dbReference type="InterPro" id="IPR002528">
    <property type="entry name" value="MATE_fam"/>
</dbReference>
<evidence type="ECO:0000313" key="9">
    <source>
        <dbReference type="Proteomes" id="UP000263486"/>
    </source>
</evidence>
<dbReference type="Proteomes" id="UP000263486">
    <property type="component" value="Unassembled WGS sequence"/>
</dbReference>
<keyword evidence="5 7" id="KW-1133">Transmembrane helix</keyword>
<keyword evidence="4 7" id="KW-0812">Transmembrane</keyword>
<name>A0ABX9KIW9_9FUSO</name>
<keyword evidence="2" id="KW-0813">Transport</keyword>
<evidence type="ECO:0000256" key="1">
    <source>
        <dbReference type="ARBA" id="ARBA00004651"/>
    </source>
</evidence>
<dbReference type="PANTHER" id="PTHR42925:SF2">
    <property type="entry name" value="NA+ DRIVEN MULTIDRUG EFFLUX PUMP"/>
    <property type="match status" value="1"/>
</dbReference>
<evidence type="ECO:0000256" key="5">
    <source>
        <dbReference type="ARBA" id="ARBA00022989"/>
    </source>
</evidence>
<dbReference type="Pfam" id="PF01554">
    <property type="entry name" value="MatE"/>
    <property type="match status" value="2"/>
</dbReference>
<feature type="transmembrane region" description="Helical" evidence="7">
    <location>
        <begin position="350"/>
        <end position="367"/>
    </location>
</feature>
<dbReference type="InterPro" id="IPR048279">
    <property type="entry name" value="MdtK-like"/>
</dbReference>
<feature type="transmembrane region" description="Helical" evidence="7">
    <location>
        <begin position="318"/>
        <end position="338"/>
    </location>
</feature>
<dbReference type="PANTHER" id="PTHR42925">
    <property type="entry name" value="MULTIDRUG AND TOXIN EFFLUX PROTEIN MATE FAMILY"/>
    <property type="match status" value="1"/>
</dbReference>
<feature type="transmembrane region" description="Helical" evidence="7">
    <location>
        <begin position="413"/>
        <end position="429"/>
    </location>
</feature>
<sequence>MKRSFYKTLFILALPITIQSLILASVNMADVFMIGKLGGMEVASLGLANQIVFLMTIFITGINSGAAVFIAQYHGKKDYSKVKYIVSISTILSILMALCFWYISYITPEYIMGLYTKDPLVIITASKYLRVVAWSYMASAVSFSFSILLRGLGESQLPMLTSFLSLVVNIVLNYLLIFGNYGFPELGVEGAALATSIARGIECVVVVGVIYRRRYPIAIKLKEFFSFDMVVLKSFIVTAGAVIINDTLWALGQTVYSGIYGRIGTESLAAINIENSFERLAIAGVIGFSNAATVMIAHKIGQGKLSEAYSDGKKFYKVSFGLALLLAAPLGLFSSKLVGMYNVDENVLKLGQYTLIAFCISFPFKALSMTKMVGVLRGGGDTKFVMGINLIALWVVGIPGAIFAAFYLELPIYIVYLATLAEEFIRILIGMKRFVSKRWINKLA</sequence>
<organism evidence="8 9">
    <name type="scientific">Psychrilyobacter piezotolerans</name>
    <dbReference type="NCBI Taxonomy" id="2293438"/>
    <lineage>
        <taxon>Bacteria</taxon>
        <taxon>Fusobacteriati</taxon>
        <taxon>Fusobacteriota</taxon>
        <taxon>Fusobacteriia</taxon>
        <taxon>Fusobacteriales</taxon>
        <taxon>Fusobacteriaceae</taxon>
        <taxon>Psychrilyobacter</taxon>
    </lineage>
</organism>
<protein>
    <submittedName>
        <fullName evidence="8">MATE family efflux transporter</fullName>
    </submittedName>
</protein>
<feature type="transmembrane region" description="Helical" evidence="7">
    <location>
        <begin position="160"/>
        <end position="179"/>
    </location>
</feature>
<gene>
    <name evidence="8" type="ORF">DYH56_03985</name>
</gene>
<dbReference type="InterPro" id="IPR047135">
    <property type="entry name" value="YsiQ"/>
</dbReference>
<keyword evidence="9" id="KW-1185">Reference proteome</keyword>
<keyword evidence="3" id="KW-1003">Cell membrane</keyword>
<evidence type="ECO:0000256" key="2">
    <source>
        <dbReference type="ARBA" id="ARBA00022448"/>
    </source>
</evidence>
<dbReference type="RefSeq" id="WP_114641570.1">
    <property type="nucleotide sequence ID" value="NZ_JAACIO010000005.1"/>
</dbReference>
<evidence type="ECO:0000256" key="7">
    <source>
        <dbReference type="SAM" id="Phobius"/>
    </source>
</evidence>
<feature type="transmembrane region" description="Helical" evidence="7">
    <location>
        <begin position="128"/>
        <end position="148"/>
    </location>
</feature>
<proteinExistence type="predicted"/>
<feature type="transmembrane region" description="Helical" evidence="7">
    <location>
        <begin position="52"/>
        <end position="72"/>
    </location>
</feature>
<keyword evidence="6 7" id="KW-0472">Membrane</keyword>
<accession>A0ABX9KIW9</accession>
<comment type="caution">
    <text evidence="8">The sequence shown here is derived from an EMBL/GenBank/DDBJ whole genome shotgun (WGS) entry which is preliminary data.</text>
</comment>
<feature type="transmembrane region" description="Helical" evidence="7">
    <location>
        <begin position="84"/>
        <end position="108"/>
    </location>
</feature>
<feature type="transmembrane region" description="Helical" evidence="7">
    <location>
        <begin position="280"/>
        <end position="297"/>
    </location>
</feature>
<dbReference type="EMBL" id="QUAJ01000005">
    <property type="protein sequence ID" value="REI42192.1"/>
    <property type="molecule type" value="Genomic_DNA"/>
</dbReference>
<comment type="subcellular location">
    <subcellularLocation>
        <location evidence="1">Cell membrane</location>
        <topology evidence="1">Multi-pass membrane protein</topology>
    </subcellularLocation>
</comment>
<evidence type="ECO:0000256" key="6">
    <source>
        <dbReference type="ARBA" id="ARBA00023136"/>
    </source>
</evidence>
<reference evidence="8 9" key="1">
    <citation type="submission" date="2018-08" db="EMBL/GenBank/DDBJ databases">
        <title>Draft genome sequence of Psychrilyobacter sp. strain SD5 isolated from Black Sea water.</title>
        <authorList>
            <person name="Yadav S."/>
            <person name="Villanueva L."/>
            <person name="Damste J.S.S."/>
        </authorList>
    </citation>
    <scope>NUCLEOTIDE SEQUENCE [LARGE SCALE GENOMIC DNA]</scope>
    <source>
        <strain evidence="8 9">SD5</strain>
    </source>
</reference>
<evidence type="ECO:0000256" key="4">
    <source>
        <dbReference type="ARBA" id="ARBA00022692"/>
    </source>
</evidence>
<feature type="transmembrane region" description="Helical" evidence="7">
    <location>
        <begin position="224"/>
        <end position="244"/>
    </location>
</feature>
<dbReference type="PIRSF" id="PIRSF006603">
    <property type="entry name" value="DinF"/>
    <property type="match status" value="1"/>
</dbReference>
<feature type="transmembrane region" description="Helical" evidence="7">
    <location>
        <begin position="388"/>
        <end position="407"/>
    </location>
</feature>
<feature type="transmembrane region" description="Helical" evidence="7">
    <location>
        <begin position="191"/>
        <end position="212"/>
    </location>
</feature>
<dbReference type="CDD" id="cd13134">
    <property type="entry name" value="MATE_like_8"/>
    <property type="match status" value="1"/>
</dbReference>
<evidence type="ECO:0000313" key="8">
    <source>
        <dbReference type="EMBL" id="REI42192.1"/>
    </source>
</evidence>
<dbReference type="NCBIfam" id="TIGR00797">
    <property type="entry name" value="matE"/>
    <property type="match status" value="1"/>
</dbReference>
<evidence type="ECO:0000256" key="3">
    <source>
        <dbReference type="ARBA" id="ARBA00022475"/>
    </source>
</evidence>